<accession>A0A1F5N7L8</accession>
<dbReference type="GO" id="GO:0016787">
    <property type="term" value="F:hydrolase activity"/>
    <property type="evidence" value="ECO:0007669"/>
    <property type="project" value="UniProtKB-KW"/>
</dbReference>
<dbReference type="STRING" id="1817821.A2717_03095"/>
<evidence type="ECO:0000259" key="5">
    <source>
        <dbReference type="PROSITE" id="PS51462"/>
    </source>
</evidence>
<evidence type="ECO:0000256" key="3">
    <source>
        <dbReference type="ARBA" id="ARBA00022842"/>
    </source>
</evidence>
<sequence length="166" mass="19404">MQYKFCPKCGGEFEEFFEHGYSRLRCKNCGFIFYDKSYPAVSALIVEGDKILLSRRGIEPFKGKWDVVGGFLEKGEHPETGLHREVKEETGVEVDVIKFFGFYMDTYREQSTLNIFYLVKIVNGEPKPNDDVAELKWFHKNELPKDIAFKNNQEALDDWLKSNERI</sequence>
<evidence type="ECO:0000256" key="4">
    <source>
        <dbReference type="RuleBase" id="RU003476"/>
    </source>
</evidence>
<dbReference type="Pfam" id="PF00293">
    <property type="entry name" value="NUDIX"/>
    <property type="match status" value="1"/>
</dbReference>
<organism evidence="6 7">
    <name type="scientific">Candidatus Doudnabacteria bacterium RIFCSPHIGHO2_01_FULL_41_86</name>
    <dbReference type="NCBI Taxonomy" id="1817821"/>
    <lineage>
        <taxon>Bacteria</taxon>
        <taxon>Candidatus Doudnaibacteriota</taxon>
    </lineage>
</organism>
<evidence type="ECO:0000256" key="2">
    <source>
        <dbReference type="ARBA" id="ARBA00022801"/>
    </source>
</evidence>
<evidence type="ECO:0000313" key="7">
    <source>
        <dbReference type="Proteomes" id="UP000177610"/>
    </source>
</evidence>
<keyword evidence="2 4" id="KW-0378">Hydrolase</keyword>
<evidence type="ECO:0000313" key="6">
    <source>
        <dbReference type="EMBL" id="OGE73573.1"/>
    </source>
</evidence>
<keyword evidence="3" id="KW-0460">Magnesium</keyword>
<evidence type="ECO:0000256" key="1">
    <source>
        <dbReference type="ARBA" id="ARBA00001946"/>
    </source>
</evidence>
<feature type="domain" description="Nudix hydrolase" evidence="5">
    <location>
        <begin position="36"/>
        <end position="162"/>
    </location>
</feature>
<dbReference type="PANTHER" id="PTHR43222">
    <property type="entry name" value="NUDIX HYDROLASE 23"/>
    <property type="match status" value="1"/>
</dbReference>
<comment type="caution">
    <text evidence="6">The sequence shown here is derived from an EMBL/GenBank/DDBJ whole genome shotgun (WGS) entry which is preliminary data.</text>
</comment>
<dbReference type="PANTHER" id="PTHR43222:SF2">
    <property type="entry name" value="NUDIX HYDROLASE 23, CHLOROPLASTIC"/>
    <property type="match status" value="1"/>
</dbReference>
<dbReference type="InterPro" id="IPR000086">
    <property type="entry name" value="NUDIX_hydrolase_dom"/>
</dbReference>
<protein>
    <recommendedName>
        <fullName evidence="5">Nudix hydrolase domain-containing protein</fullName>
    </recommendedName>
</protein>
<dbReference type="PROSITE" id="PS51462">
    <property type="entry name" value="NUDIX"/>
    <property type="match status" value="1"/>
</dbReference>
<dbReference type="PRINTS" id="PR00502">
    <property type="entry name" value="NUDIXFAMILY"/>
</dbReference>
<comment type="cofactor">
    <cofactor evidence="1">
        <name>Mg(2+)</name>
        <dbReference type="ChEBI" id="CHEBI:18420"/>
    </cofactor>
</comment>
<dbReference type="PROSITE" id="PS00893">
    <property type="entry name" value="NUDIX_BOX"/>
    <property type="match status" value="1"/>
</dbReference>
<dbReference type="EMBL" id="MFEH01000007">
    <property type="protein sequence ID" value="OGE73573.1"/>
    <property type="molecule type" value="Genomic_DNA"/>
</dbReference>
<dbReference type="Gene3D" id="3.90.79.10">
    <property type="entry name" value="Nucleoside Triphosphate Pyrophosphohydrolase"/>
    <property type="match status" value="1"/>
</dbReference>
<dbReference type="InterPro" id="IPR020476">
    <property type="entry name" value="Nudix_hydrolase"/>
</dbReference>
<name>A0A1F5N7L8_9BACT</name>
<dbReference type="CDD" id="cd04681">
    <property type="entry name" value="NUDIX_Hydrolase"/>
    <property type="match status" value="1"/>
</dbReference>
<proteinExistence type="inferred from homology"/>
<gene>
    <name evidence="6" type="ORF">A2717_03095</name>
</gene>
<dbReference type="InterPro" id="IPR020084">
    <property type="entry name" value="NUDIX_hydrolase_CS"/>
</dbReference>
<reference evidence="6 7" key="1">
    <citation type="journal article" date="2016" name="Nat. Commun.">
        <title>Thousands of microbial genomes shed light on interconnected biogeochemical processes in an aquifer system.</title>
        <authorList>
            <person name="Anantharaman K."/>
            <person name="Brown C.T."/>
            <person name="Hug L.A."/>
            <person name="Sharon I."/>
            <person name="Castelle C.J."/>
            <person name="Probst A.J."/>
            <person name="Thomas B.C."/>
            <person name="Singh A."/>
            <person name="Wilkins M.J."/>
            <person name="Karaoz U."/>
            <person name="Brodie E.L."/>
            <person name="Williams K.H."/>
            <person name="Hubbard S.S."/>
            <person name="Banfield J.F."/>
        </authorList>
    </citation>
    <scope>NUCLEOTIDE SEQUENCE [LARGE SCALE GENOMIC DNA]</scope>
</reference>
<dbReference type="AlphaFoldDB" id="A0A1F5N7L8"/>
<dbReference type="InterPro" id="IPR015797">
    <property type="entry name" value="NUDIX_hydrolase-like_dom_sf"/>
</dbReference>
<dbReference type="Proteomes" id="UP000177610">
    <property type="component" value="Unassembled WGS sequence"/>
</dbReference>
<dbReference type="SUPFAM" id="SSF55811">
    <property type="entry name" value="Nudix"/>
    <property type="match status" value="1"/>
</dbReference>
<comment type="similarity">
    <text evidence="4">Belongs to the Nudix hydrolase family.</text>
</comment>